<evidence type="ECO:0000256" key="3">
    <source>
        <dbReference type="ARBA" id="ARBA00023002"/>
    </source>
</evidence>
<accession>A0A0H5FSY5</accession>
<evidence type="ECO:0000256" key="2">
    <source>
        <dbReference type="ARBA" id="ARBA00022857"/>
    </source>
</evidence>
<dbReference type="PRINTS" id="PR00080">
    <property type="entry name" value="SDRFAMILY"/>
</dbReference>
<name>A0A0H5FSY5_9BASI</name>
<dbReference type="CDD" id="cd05325">
    <property type="entry name" value="carb_red_sniffer_like_SDR_c"/>
    <property type="match status" value="1"/>
</dbReference>
<keyword evidence="3" id="KW-0560">Oxidoreductase</keyword>
<proteinExistence type="inferred from homology"/>
<dbReference type="Gene3D" id="3.40.50.720">
    <property type="entry name" value="NAD(P)-binding Rossmann-like Domain"/>
    <property type="match status" value="1"/>
</dbReference>
<sequence length="247" mass="26716">MSSTTTYLITGASRGLGLEYTRQLLASSSEIKVVATARDPATATELHKIKESSNGRLYILEMDVTNDESVKAAVTTLEASEFLSDGLDVLINNAGVSSGPISTVPSQSSIADFDMDIQTNLYGVVRSTLAFLPLLRQGEKKQVITVSTTVGSFDNFLASTPLYPLYASSKAGVNMWMKKLSNELKEGFTTFVYSPGYVKTDFTGGLDGPAELFVEDAAAQAITNIFTKVTPEWNGRFFDVDGSEVKW</sequence>
<dbReference type="PRINTS" id="PR00081">
    <property type="entry name" value="GDHRDH"/>
</dbReference>
<organism evidence="5">
    <name type="scientific">Leucosporidium scottii</name>
    <dbReference type="NCBI Taxonomy" id="5278"/>
    <lineage>
        <taxon>Eukaryota</taxon>
        <taxon>Fungi</taxon>
        <taxon>Dikarya</taxon>
        <taxon>Basidiomycota</taxon>
        <taxon>Pucciniomycotina</taxon>
        <taxon>Microbotryomycetes</taxon>
        <taxon>Leucosporidiales</taxon>
        <taxon>Leucosporidium</taxon>
    </lineage>
</organism>
<comment type="similarity">
    <text evidence="1 4">Belongs to the short-chain dehydrogenases/reductases (SDR) family.</text>
</comment>
<dbReference type="AlphaFoldDB" id="A0A0H5FSY5"/>
<dbReference type="EMBL" id="LN868507">
    <property type="protein sequence ID" value="CRX79076.1"/>
    <property type="molecule type" value="Genomic_DNA"/>
</dbReference>
<evidence type="ECO:0008006" key="6">
    <source>
        <dbReference type="Google" id="ProtNLM"/>
    </source>
</evidence>
<dbReference type="InterPro" id="IPR051468">
    <property type="entry name" value="Fungal_SecMetab_SDRs"/>
</dbReference>
<reference evidence="5" key="1">
    <citation type="submission" date="2015-06" db="EMBL/GenBank/DDBJ databases">
        <title>Genetic Architecture Underlying Mating-Type Determination in the Yeast Leucosporidium scottii and the Evolution of Mating Systems in Basidiomycetes.</title>
        <authorList>
            <person name="Maia T.M."/>
            <person name="Lopes S."/>
            <person name="Almeida J.M.G.C.F."/>
            <person name="Rosa L.H."/>
            <person name="Sampaio J.P."/>
            <person name="Goncalves P."/>
            <person name="Coelho M.A."/>
        </authorList>
    </citation>
    <scope>NUCLEOTIDE SEQUENCE</scope>
</reference>
<dbReference type="PANTHER" id="PTHR43544">
    <property type="entry name" value="SHORT-CHAIN DEHYDROGENASE/REDUCTASE"/>
    <property type="match status" value="1"/>
</dbReference>
<gene>
    <name evidence="5" type="ORF">ls5930a1_00119</name>
</gene>
<dbReference type="SUPFAM" id="SSF51735">
    <property type="entry name" value="NAD(P)-binding Rossmann-fold domains"/>
    <property type="match status" value="1"/>
</dbReference>
<dbReference type="Pfam" id="PF00106">
    <property type="entry name" value="adh_short"/>
    <property type="match status" value="1"/>
</dbReference>
<protein>
    <recommendedName>
        <fullName evidence="6">NAD(P)-binding protein</fullName>
    </recommendedName>
</protein>
<dbReference type="GO" id="GO:0005737">
    <property type="term" value="C:cytoplasm"/>
    <property type="evidence" value="ECO:0007669"/>
    <property type="project" value="TreeGrafter"/>
</dbReference>
<evidence type="ECO:0000256" key="1">
    <source>
        <dbReference type="ARBA" id="ARBA00006484"/>
    </source>
</evidence>
<dbReference type="InterPro" id="IPR036291">
    <property type="entry name" value="NAD(P)-bd_dom_sf"/>
</dbReference>
<evidence type="ECO:0000256" key="4">
    <source>
        <dbReference type="RuleBase" id="RU000363"/>
    </source>
</evidence>
<dbReference type="PANTHER" id="PTHR43544:SF7">
    <property type="entry name" value="NADB-LER2"/>
    <property type="match status" value="1"/>
</dbReference>
<dbReference type="InterPro" id="IPR002347">
    <property type="entry name" value="SDR_fam"/>
</dbReference>
<evidence type="ECO:0000313" key="5">
    <source>
        <dbReference type="EMBL" id="CRX79076.1"/>
    </source>
</evidence>
<keyword evidence="2" id="KW-0521">NADP</keyword>
<dbReference type="GO" id="GO:0016491">
    <property type="term" value="F:oxidoreductase activity"/>
    <property type="evidence" value="ECO:0007669"/>
    <property type="project" value="UniProtKB-KW"/>
</dbReference>